<evidence type="ECO:0000313" key="12">
    <source>
        <dbReference type="EMBL" id="KAF2068315.1"/>
    </source>
</evidence>
<keyword evidence="6 10" id="KW-0547">Nucleotide-binding</keyword>
<keyword evidence="8" id="KW-0460">Magnesium</keyword>
<dbReference type="OrthoDB" id="775260at2759"/>
<comment type="similarity">
    <text evidence="2 10">Belongs to the IPP transferase family.</text>
</comment>
<dbReference type="GO" id="GO:0006400">
    <property type="term" value="P:tRNA modification"/>
    <property type="evidence" value="ECO:0007669"/>
    <property type="project" value="TreeGrafter"/>
</dbReference>
<dbReference type="SUPFAM" id="SSF52540">
    <property type="entry name" value="P-loop containing nucleoside triphosphate hydrolases"/>
    <property type="match status" value="2"/>
</dbReference>
<reference evidence="12" key="1">
    <citation type="submission" date="2020-01" db="EMBL/GenBank/DDBJ databases">
        <title>Development of genomics and gene disruption for Polysphondylium violaceum indicates a role for the polyketide synthase stlB in stalk morphogenesis.</title>
        <authorList>
            <person name="Narita B."/>
            <person name="Kawabe Y."/>
            <person name="Kin K."/>
            <person name="Saito T."/>
            <person name="Gibbs R."/>
            <person name="Kuspa A."/>
            <person name="Muzny D."/>
            <person name="Queller D."/>
            <person name="Richards S."/>
            <person name="Strassman J."/>
            <person name="Sucgang R."/>
            <person name="Worley K."/>
            <person name="Schaap P."/>
        </authorList>
    </citation>
    <scope>NUCLEOTIDE SEQUENCE</scope>
    <source>
        <strain evidence="12">QSvi11</strain>
    </source>
</reference>
<evidence type="ECO:0000256" key="6">
    <source>
        <dbReference type="ARBA" id="ARBA00022741"/>
    </source>
</evidence>
<dbReference type="NCBIfam" id="TIGR00174">
    <property type="entry name" value="miaA"/>
    <property type="match status" value="1"/>
</dbReference>
<dbReference type="AlphaFoldDB" id="A0A8J4PKB2"/>
<gene>
    <name evidence="12" type="ORF">CYY_010358</name>
</gene>
<organism evidence="12 13">
    <name type="scientific">Polysphondylium violaceum</name>
    <dbReference type="NCBI Taxonomy" id="133409"/>
    <lineage>
        <taxon>Eukaryota</taxon>
        <taxon>Amoebozoa</taxon>
        <taxon>Evosea</taxon>
        <taxon>Eumycetozoa</taxon>
        <taxon>Dictyostelia</taxon>
        <taxon>Dictyosteliales</taxon>
        <taxon>Dictyosteliaceae</taxon>
        <taxon>Polysphondylium</taxon>
    </lineage>
</organism>
<evidence type="ECO:0000256" key="3">
    <source>
        <dbReference type="ARBA" id="ARBA00012665"/>
    </source>
</evidence>
<dbReference type="GO" id="GO:0052381">
    <property type="term" value="F:tRNA dimethylallyltransferase activity"/>
    <property type="evidence" value="ECO:0007669"/>
    <property type="project" value="UniProtKB-EC"/>
</dbReference>
<dbReference type="EMBL" id="AJWJ01001060">
    <property type="protein sequence ID" value="KAF2068315.1"/>
    <property type="molecule type" value="Genomic_DNA"/>
</dbReference>
<accession>A0A8J4PKB2</accession>
<dbReference type="InterPro" id="IPR039657">
    <property type="entry name" value="Dimethylallyltransferase"/>
</dbReference>
<evidence type="ECO:0000256" key="7">
    <source>
        <dbReference type="ARBA" id="ARBA00022840"/>
    </source>
</evidence>
<dbReference type="Pfam" id="PF01715">
    <property type="entry name" value="IPPT"/>
    <property type="match status" value="1"/>
</dbReference>
<dbReference type="PANTHER" id="PTHR11088:SF60">
    <property type="entry name" value="TRNA DIMETHYLALLYLTRANSFERASE"/>
    <property type="match status" value="1"/>
</dbReference>
<dbReference type="Proteomes" id="UP000695562">
    <property type="component" value="Unassembled WGS sequence"/>
</dbReference>
<sequence>MYFVRRFCSSTTTTTTITQNLVNNAARDTLPKVLVIAGPTGIGKTEISIKVAEKLNGEIICADSIQVYKNLQIGSNKITVQQQKQIKHHMFDILDVNEEHFNAQKYFIQTVDTIKDIVSRGKTPIIVGGCGFYIECVVKGLHDQVSLTNEERDEIKKIEIKLKEKENWIDALNKLKELDPESANRLVKNDYYRLAKSLYINSVKGERYSSYIQEKQLSIADQYDFRSFYLTAPRTVLMEILNQRSEKMIAQGIIQETVEMLMKGWNPFSRSSQSIGYRETIDILLQPPTRIIDDEKTAQFIRDFQSATRIYSRRQQTWFKRDANMEWIIANPLPNFEPVPPPKLSKRQLKKANNPLFRKEILLKQEEYNRIEREERENKRLKEENTISSVDHIIKSFNQSYSIFQMNRNREEEDKLKVYSKQESKTYPQKFRIFETPDLRKNLVKALNSARAYLSRNKPELFTMKNPFTKTFNPDE</sequence>
<protein>
    <recommendedName>
        <fullName evidence="3">tRNA dimethylallyltransferase</fullName>
        <ecNumber evidence="3">2.5.1.75</ecNumber>
    </recommendedName>
</protein>
<dbReference type="PANTHER" id="PTHR11088">
    <property type="entry name" value="TRNA DIMETHYLALLYLTRANSFERASE"/>
    <property type="match status" value="1"/>
</dbReference>
<feature type="coiled-coil region" evidence="11">
    <location>
        <begin position="364"/>
        <end position="391"/>
    </location>
</feature>
<keyword evidence="7 10" id="KW-0067">ATP-binding</keyword>
<evidence type="ECO:0000256" key="4">
    <source>
        <dbReference type="ARBA" id="ARBA00022679"/>
    </source>
</evidence>
<dbReference type="InterPro" id="IPR018022">
    <property type="entry name" value="IPT"/>
</dbReference>
<evidence type="ECO:0000256" key="10">
    <source>
        <dbReference type="RuleBase" id="RU003785"/>
    </source>
</evidence>
<keyword evidence="11" id="KW-0175">Coiled coil</keyword>
<dbReference type="EC" id="2.5.1.75" evidence="3"/>
<keyword evidence="4 10" id="KW-0808">Transferase</keyword>
<comment type="cofactor">
    <cofactor evidence="1">
        <name>Mg(2+)</name>
        <dbReference type="ChEBI" id="CHEBI:18420"/>
    </cofactor>
</comment>
<dbReference type="Gene3D" id="3.40.50.300">
    <property type="entry name" value="P-loop containing nucleotide triphosphate hydrolases"/>
    <property type="match status" value="1"/>
</dbReference>
<name>A0A8J4PKB2_9MYCE</name>
<evidence type="ECO:0000256" key="9">
    <source>
        <dbReference type="ARBA" id="ARBA00049563"/>
    </source>
</evidence>
<proteinExistence type="inferred from homology"/>
<keyword evidence="13" id="KW-1185">Reference proteome</keyword>
<evidence type="ECO:0000313" key="13">
    <source>
        <dbReference type="Proteomes" id="UP000695562"/>
    </source>
</evidence>
<dbReference type="Gene3D" id="1.10.20.140">
    <property type="match status" value="1"/>
</dbReference>
<dbReference type="GO" id="GO:0005524">
    <property type="term" value="F:ATP binding"/>
    <property type="evidence" value="ECO:0007669"/>
    <property type="project" value="UniProtKB-KW"/>
</dbReference>
<keyword evidence="5" id="KW-0819">tRNA processing</keyword>
<evidence type="ECO:0000256" key="11">
    <source>
        <dbReference type="SAM" id="Coils"/>
    </source>
</evidence>
<dbReference type="HAMAP" id="MF_00185">
    <property type="entry name" value="IPP_trans"/>
    <property type="match status" value="1"/>
</dbReference>
<comment type="caution">
    <text evidence="12">The sequence shown here is derived from an EMBL/GenBank/DDBJ whole genome shotgun (WGS) entry which is preliminary data.</text>
</comment>
<evidence type="ECO:0000256" key="5">
    <source>
        <dbReference type="ARBA" id="ARBA00022694"/>
    </source>
</evidence>
<evidence type="ECO:0000256" key="2">
    <source>
        <dbReference type="ARBA" id="ARBA00005842"/>
    </source>
</evidence>
<evidence type="ECO:0000256" key="8">
    <source>
        <dbReference type="ARBA" id="ARBA00022842"/>
    </source>
</evidence>
<dbReference type="InterPro" id="IPR027417">
    <property type="entry name" value="P-loop_NTPase"/>
</dbReference>
<evidence type="ECO:0000256" key="1">
    <source>
        <dbReference type="ARBA" id="ARBA00001946"/>
    </source>
</evidence>
<comment type="catalytic activity">
    <reaction evidence="9">
        <text>adenosine(37) in tRNA + dimethylallyl diphosphate = N(6)-dimethylallyladenosine(37) in tRNA + diphosphate</text>
        <dbReference type="Rhea" id="RHEA:26482"/>
        <dbReference type="Rhea" id="RHEA-COMP:10162"/>
        <dbReference type="Rhea" id="RHEA-COMP:10375"/>
        <dbReference type="ChEBI" id="CHEBI:33019"/>
        <dbReference type="ChEBI" id="CHEBI:57623"/>
        <dbReference type="ChEBI" id="CHEBI:74411"/>
        <dbReference type="ChEBI" id="CHEBI:74415"/>
        <dbReference type="EC" id="2.5.1.75"/>
    </reaction>
</comment>